<organism evidence="13">
    <name type="scientific">marine sediment metagenome</name>
    <dbReference type="NCBI Taxonomy" id="412755"/>
    <lineage>
        <taxon>unclassified sequences</taxon>
        <taxon>metagenomes</taxon>
        <taxon>ecological metagenomes</taxon>
    </lineage>
</organism>
<comment type="cofactor">
    <cofactor evidence="2">
        <name>Mn(2+)</name>
        <dbReference type="ChEBI" id="CHEBI:29035"/>
    </cofactor>
</comment>
<dbReference type="InterPro" id="IPR024567">
    <property type="entry name" value="RNase_HII/HIII_dom"/>
</dbReference>
<keyword evidence="11" id="KW-0378">Hydrolase</keyword>
<dbReference type="PANTHER" id="PTHR10954">
    <property type="entry name" value="RIBONUCLEASE H2 SUBUNIT A"/>
    <property type="match status" value="1"/>
</dbReference>
<dbReference type="NCBIfam" id="TIGR00729">
    <property type="entry name" value="ribonuclease HII"/>
    <property type="match status" value="1"/>
</dbReference>
<evidence type="ECO:0000259" key="12">
    <source>
        <dbReference type="PROSITE" id="PS51975"/>
    </source>
</evidence>
<dbReference type="GO" id="GO:0005737">
    <property type="term" value="C:cytoplasm"/>
    <property type="evidence" value="ECO:0007669"/>
    <property type="project" value="UniProtKB-SubCell"/>
</dbReference>
<keyword evidence="9" id="KW-0479">Metal-binding</keyword>
<dbReference type="PROSITE" id="PS51975">
    <property type="entry name" value="RNASE_H_2"/>
    <property type="match status" value="1"/>
</dbReference>
<dbReference type="Gene3D" id="3.30.420.10">
    <property type="entry name" value="Ribonuclease H-like superfamily/Ribonuclease H"/>
    <property type="match status" value="1"/>
</dbReference>
<comment type="function">
    <text evidence="4">Endonuclease that specifically degrades the RNA of RNA-DNA hybrids.</text>
</comment>
<dbReference type="InterPro" id="IPR001352">
    <property type="entry name" value="RNase_HII/HIII"/>
</dbReference>
<evidence type="ECO:0000256" key="4">
    <source>
        <dbReference type="ARBA" id="ARBA00004065"/>
    </source>
</evidence>
<dbReference type="AlphaFoldDB" id="X0ZJE3"/>
<evidence type="ECO:0000256" key="11">
    <source>
        <dbReference type="ARBA" id="ARBA00022801"/>
    </source>
</evidence>
<dbReference type="EC" id="3.1.26.4" evidence="6"/>
<dbReference type="GO" id="GO:0046872">
    <property type="term" value="F:metal ion binding"/>
    <property type="evidence" value="ECO:0007669"/>
    <property type="project" value="UniProtKB-KW"/>
</dbReference>
<evidence type="ECO:0000256" key="8">
    <source>
        <dbReference type="ARBA" id="ARBA00022722"/>
    </source>
</evidence>
<dbReference type="Gene3D" id="1.10.10.460">
    <property type="entry name" value="Ribonuclease hii. Domain 2"/>
    <property type="match status" value="1"/>
</dbReference>
<proteinExistence type="predicted"/>
<dbReference type="GO" id="GO:0006298">
    <property type="term" value="P:mismatch repair"/>
    <property type="evidence" value="ECO:0007669"/>
    <property type="project" value="TreeGrafter"/>
</dbReference>
<dbReference type="InterPro" id="IPR004649">
    <property type="entry name" value="RNase_H2_suA"/>
</dbReference>
<evidence type="ECO:0000256" key="6">
    <source>
        <dbReference type="ARBA" id="ARBA00012180"/>
    </source>
</evidence>
<dbReference type="InterPro" id="IPR012337">
    <property type="entry name" value="RNaseH-like_sf"/>
</dbReference>
<dbReference type="FunFam" id="1.10.10.460:FF:000001">
    <property type="entry name" value="Ribonuclease"/>
    <property type="match status" value="1"/>
</dbReference>
<comment type="caution">
    <text evidence="13">The sequence shown here is derived from an EMBL/GenBank/DDBJ whole genome shotgun (WGS) entry which is preliminary data.</text>
</comment>
<protein>
    <recommendedName>
        <fullName evidence="6">ribonuclease H</fullName>
        <ecNumber evidence="6">3.1.26.4</ecNumber>
    </recommendedName>
</protein>
<dbReference type="GO" id="GO:0004523">
    <property type="term" value="F:RNA-DNA hybrid ribonuclease activity"/>
    <property type="evidence" value="ECO:0007669"/>
    <property type="project" value="UniProtKB-EC"/>
</dbReference>
<dbReference type="EMBL" id="BART01002884">
    <property type="protein sequence ID" value="GAG69484.1"/>
    <property type="molecule type" value="Genomic_DNA"/>
</dbReference>
<dbReference type="SUPFAM" id="SSF53098">
    <property type="entry name" value="Ribonuclease H-like"/>
    <property type="match status" value="1"/>
</dbReference>
<evidence type="ECO:0000256" key="1">
    <source>
        <dbReference type="ARBA" id="ARBA00000077"/>
    </source>
</evidence>
<keyword evidence="8" id="KW-0540">Nuclease</keyword>
<dbReference type="GO" id="GO:0032299">
    <property type="term" value="C:ribonuclease H2 complex"/>
    <property type="evidence" value="ECO:0007669"/>
    <property type="project" value="TreeGrafter"/>
</dbReference>
<comment type="catalytic activity">
    <reaction evidence="1">
        <text>Endonucleolytic cleavage to 5'-phosphomonoester.</text>
        <dbReference type="EC" id="3.1.26.4"/>
    </reaction>
</comment>
<evidence type="ECO:0000256" key="2">
    <source>
        <dbReference type="ARBA" id="ARBA00001936"/>
    </source>
</evidence>
<dbReference type="Pfam" id="PF01351">
    <property type="entry name" value="RNase_HII"/>
    <property type="match status" value="1"/>
</dbReference>
<evidence type="ECO:0000256" key="10">
    <source>
        <dbReference type="ARBA" id="ARBA00022759"/>
    </source>
</evidence>
<evidence type="ECO:0000313" key="13">
    <source>
        <dbReference type="EMBL" id="GAG69484.1"/>
    </source>
</evidence>
<evidence type="ECO:0000256" key="7">
    <source>
        <dbReference type="ARBA" id="ARBA00022490"/>
    </source>
</evidence>
<dbReference type="InterPro" id="IPR023160">
    <property type="entry name" value="RNase_HII_hlx-loop-hlx_cap_dom"/>
</dbReference>
<evidence type="ECO:0000256" key="3">
    <source>
        <dbReference type="ARBA" id="ARBA00001946"/>
    </source>
</evidence>
<accession>X0ZJE3</accession>
<name>X0ZJE3_9ZZZZ</name>
<feature type="domain" description="RNase H type-2" evidence="12">
    <location>
        <begin position="1"/>
        <end position="193"/>
    </location>
</feature>
<evidence type="ECO:0000256" key="9">
    <source>
        <dbReference type="ARBA" id="ARBA00022723"/>
    </source>
</evidence>
<dbReference type="CDD" id="cd07180">
    <property type="entry name" value="RNase_HII_archaea_like"/>
    <property type="match status" value="1"/>
</dbReference>
<dbReference type="PANTHER" id="PTHR10954:SF23">
    <property type="entry name" value="RIBONUCLEASE"/>
    <property type="match status" value="1"/>
</dbReference>
<reference evidence="13" key="1">
    <citation type="journal article" date="2014" name="Front. Microbiol.">
        <title>High frequency of phylogenetically diverse reductive dehalogenase-homologous genes in deep subseafloor sedimentary metagenomes.</title>
        <authorList>
            <person name="Kawai M."/>
            <person name="Futagami T."/>
            <person name="Toyoda A."/>
            <person name="Takaki Y."/>
            <person name="Nishi S."/>
            <person name="Hori S."/>
            <person name="Arai W."/>
            <person name="Tsubouchi T."/>
            <person name="Morono Y."/>
            <person name="Uchiyama I."/>
            <person name="Ito T."/>
            <person name="Fujiyama A."/>
            <person name="Inagaki F."/>
            <person name="Takami H."/>
        </authorList>
    </citation>
    <scope>NUCLEOTIDE SEQUENCE</scope>
    <source>
        <strain evidence="13">Expedition CK06-06</strain>
    </source>
</reference>
<keyword evidence="7" id="KW-0963">Cytoplasm</keyword>
<dbReference type="GO" id="GO:0003723">
    <property type="term" value="F:RNA binding"/>
    <property type="evidence" value="ECO:0007669"/>
    <property type="project" value="InterPro"/>
</dbReference>
<comment type="cofactor">
    <cofactor evidence="3">
        <name>Mg(2+)</name>
        <dbReference type="ChEBI" id="CHEBI:18420"/>
    </cofactor>
</comment>
<dbReference type="InterPro" id="IPR036397">
    <property type="entry name" value="RNaseH_sf"/>
</dbReference>
<evidence type="ECO:0000256" key="5">
    <source>
        <dbReference type="ARBA" id="ARBA00004496"/>
    </source>
</evidence>
<dbReference type="GO" id="GO:0043137">
    <property type="term" value="P:DNA replication, removal of RNA primer"/>
    <property type="evidence" value="ECO:0007669"/>
    <property type="project" value="TreeGrafter"/>
</dbReference>
<comment type="subcellular location">
    <subcellularLocation>
        <location evidence="5">Cytoplasm</location>
    </subcellularLocation>
</comment>
<keyword evidence="10" id="KW-0255">Endonuclease</keyword>
<gene>
    <name evidence="13" type="ORF">S01H4_08409</name>
</gene>
<sequence length="201" mass="23512">MCGVCFKKDQLSYLVEIGVKDSKKLSTKRRSILAKLIKDKCHSFKILIVPPEEIDQREEKRITINELEELKMAEIIRELKPSSIYIDAVDVNEDRFRDSILNLLDYSPEEIISKHKADDLFPIVSAASIIAKDKRDTLIEEMKEKYGDFGSGYPSDKRTIDFLRKWIKKNKKIPHFARKSWATTKKILEEELSNRKITDFF</sequence>